<dbReference type="Proteomes" id="UP000183031">
    <property type="component" value="Unassembled WGS sequence"/>
</dbReference>
<protein>
    <recommendedName>
        <fullName evidence="3">Replication initiation protein</fullName>
    </recommendedName>
</protein>
<keyword evidence="2" id="KW-1185">Reference proteome</keyword>
<name>A0A1G5BV01_9GAMM</name>
<organism evidence="1 2">
    <name type="scientific">Serratia nematodiphila</name>
    <dbReference type="NCBI Taxonomy" id="458197"/>
    <lineage>
        <taxon>Bacteria</taxon>
        <taxon>Pseudomonadati</taxon>
        <taxon>Pseudomonadota</taxon>
        <taxon>Gammaproteobacteria</taxon>
        <taxon>Enterobacterales</taxon>
        <taxon>Yersiniaceae</taxon>
        <taxon>Serratia</taxon>
    </lineage>
</organism>
<evidence type="ECO:0000313" key="2">
    <source>
        <dbReference type="Proteomes" id="UP000183031"/>
    </source>
</evidence>
<dbReference type="EMBL" id="FMUT01000002">
    <property type="protein sequence ID" value="SCX94039.1"/>
    <property type="molecule type" value="Genomic_DNA"/>
</dbReference>
<proteinExistence type="predicted"/>
<evidence type="ECO:0008006" key="3">
    <source>
        <dbReference type="Google" id="ProtNLM"/>
    </source>
</evidence>
<accession>A0A1G5BV01</accession>
<evidence type="ECO:0000313" key="1">
    <source>
        <dbReference type="EMBL" id="SCX94039.1"/>
    </source>
</evidence>
<dbReference type="RefSeq" id="WP_050501282.1">
    <property type="nucleotide sequence ID" value="NZ_CBCSIN010000001.1"/>
</dbReference>
<reference evidence="1 2" key="1">
    <citation type="submission" date="2016-10" db="EMBL/GenBank/DDBJ databases">
        <authorList>
            <person name="Varghese N."/>
            <person name="Submissions S."/>
        </authorList>
    </citation>
    <scope>NUCLEOTIDE SEQUENCE [LARGE SCALE GENOMIC DNA]</scope>
    <source>
        <strain evidence="1 2">CGMCC 1.6853</strain>
    </source>
</reference>
<sequence>MEIDVRESHTGIADTYRYQIAVRKGDGKSAIYHLDFKKIGQNMHHWFAPVYVDTALLNNAFSLEFYDVKALSDANRHRRSAFDTYTAMRYTLFQRERLFVVGIGETLLKFAYQYHARLILSAPLRPALAKIYDLLLKKYAHKGHYLYKIEFIKDGLYVIEIPRNPHSIPHLPAAR</sequence>
<gene>
    <name evidence="1" type="ORF">SAMN02927935_00526</name>
</gene>
<comment type="caution">
    <text evidence="1">The sequence shown here is derived from an EMBL/GenBank/DDBJ whole genome shotgun (WGS) entry which is preliminary data.</text>
</comment>